<dbReference type="EMBL" id="GL945439">
    <property type="protein sequence ID" value="EGO20985.1"/>
    <property type="molecule type" value="Genomic_DNA"/>
</dbReference>
<proteinExistence type="predicted"/>
<evidence type="ECO:0000313" key="2">
    <source>
        <dbReference type="EMBL" id="EGO20985.1"/>
    </source>
</evidence>
<dbReference type="OrthoDB" id="3183898at2759"/>
<dbReference type="GeneID" id="18811867"/>
<dbReference type="AlphaFoldDB" id="F8P6B8"/>
<accession>F8P6B8</accession>
<dbReference type="HOGENOM" id="CLU_104312_1_0_1"/>
<dbReference type="KEGG" id="sla:SERLADRAFT_398078"/>
<sequence>MASHTYELYFTGRDDPRDGCIIMGEDTKHIFFEFETSISDYMTNAQTTISSERKPVACFEWSMGGTQLGFATIGNRHFPMSNLVMPGSSASARQFCSVDGRHFEWRSCYDDPQSYDLFTYNVRIAVFRRYPQATPVGPSHGFMQYTLVHDIPLLEALMALSLNRWIDWGQRVP</sequence>
<dbReference type="Pfam" id="PF20236">
    <property type="entry name" value="DUF6593"/>
    <property type="match status" value="1"/>
</dbReference>
<name>F8P6B8_SERL9</name>
<evidence type="ECO:0000259" key="1">
    <source>
        <dbReference type="Pfam" id="PF20236"/>
    </source>
</evidence>
<dbReference type="RefSeq" id="XP_007321942.1">
    <property type="nucleotide sequence ID" value="XM_007321880.1"/>
</dbReference>
<dbReference type="InterPro" id="IPR046528">
    <property type="entry name" value="DUF6593"/>
</dbReference>
<feature type="domain" description="DUF6593" evidence="1">
    <location>
        <begin position="15"/>
        <end position="131"/>
    </location>
</feature>
<organism>
    <name type="scientific">Serpula lacrymans var. lacrymans (strain S7.9)</name>
    <name type="common">Dry rot fungus</name>
    <dbReference type="NCBI Taxonomy" id="578457"/>
    <lineage>
        <taxon>Eukaryota</taxon>
        <taxon>Fungi</taxon>
        <taxon>Dikarya</taxon>
        <taxon>Basidiomycota</taxon>
        <taxon>Agaricomycotina</taxon>
        <taxon>Agaricomycetes</taxon>
        <taxon>Agaricomycetidae</taxon>
        <taxon>Boletales</taxon>
        <taxon>Coniophorineae</taxon>
        <taxon>Serpulaceae</taxon>
        <taxon>Serpula</taxon>
    </lineage>
</organism>
<protein>
    <recommendedName>
        <fullName evidence="1">DUF6593 domain-containing protein</fullName>
    </recommendedName>
</protein>
<gene>
    <name evidence="2" type="ORF">SERLADRAFT_398078</name>
</gene>
<reference evidence="2" key="1">
    <citation type="submission" date="2011-04" db="EMBL/GenBank/DDBJ databases">
        <title>Evolution of plant cell wall degrading machinery underlies the functional diversity of forest fungi.</title>
        <authorList>
            <consortium name="US DOE Joint Genome Institute (JGI-PGF)"/>
            <person name="Eastwood D.C."/>
            <person name="Floudas D."/>
            <person name="Binder M."/>
            <person name="Majcherczyk A."/>
            <person name="Schneider P."/>
            <person name="Aerts A."/>
            <person name="Asiegbu F.O."/>
            <person name="Baker S.E."/>
            <person name="Barry K."/>
            <person name="Bendiksby M."/>
            <person name="Blumentritt M."/>
            <person name="Coutinho P.M."/>
            <person name="Cullen D."/>
            <person name="Cullen D."/>
            <person name="Gathman A."/>
            <person name="Goodell B."/>
            <person name="Henrissat B."/>
            <person name="Ihrmark K."/>
            <person name="Kauserud H."/>
            <person name="Kohler A."/>
            <person name="LaButti K."/>
            <person name="Lapidus A."/>
            <person name="Lavin J.L."/>
            <person name="Lee Y.-H."/>
            <person name="Lindquist E."/>
            <person name="Lilly W."/>
            <person name="Lucas S."/>
            <person name="Morin E."/>
            <person name="Murat C."/>
            <person name="Oguiza J.A."/>
            <person name="Park J."/>
            <person name="Pisabarro A.G."/>
            <person name="Riley R."/>
            <person name="Rosling A."/>
            <person name="Salamov A."/>
            <person name="Schmidt O."/>
            <person name="Schmutz J."/>
            <person name="Skrede I."/>
            <person name="Stenlid J."/>
            <person name="Wiebenga A."/>
            <person name="Xie X."/>
            <person name="Kues U."/>
            <person name="Hibbett D.S."/>
            <person name="Hoffmeister D."/>
            <person name="Hogberg N."/>
            <person name="Martin F."/>
            <person name="Grigoriev I.V."/>
            <person name="Watkinson S.C."/>
        </authorList>
    </citation>
    <scope>NUCLEOTIDE SEQUENCE</scope>
    <source>
        <strain evidence="2">S7.9</strain>
    </source>
</reference>
<dbReference type="Proteomes" id="UP000008064">
    <property type="component" value="Unassembled WGS sequence"/>
</dbReference>